<keyword evidence="3" id="KW-1185">Reference proteome</keyword>
<evidence type="ECO:0000313" key="3">
    <source>
        <dbReference type="Proteomes" id="UP000238650"/>
    </source>
</evidence>
<organism evidence="2 3">
    <name type="scientific">Leucobacter massiliensis</name>
    <dbReference type="NCBI Taxonomy" id="1686285"/>
    <lineage>
        <taxon>Bacteria</taxon>
        <taxon>Bacillati</taxon>
        <taxon>Actinomycetota</taxon>
        <taxon>Actinomycetes</taxon>
        <taxon>Micrococcales</taxon>
        <taxon>Microbacteriaceae</taxon>
        <taxon>Leucobacter</taxon>
    </lineage>
</organism>
<sequence>MLSSLLRSLASALLTPARRSGTRGPRRYPVSDGPAPQQPSPGRSGPGATRDLSRAEIATLRPDYQPRPDGDPDPGEVVWTWVPYAENDGRGKDRPVLIIARLGEGAVAGCYLSTKPHSGFVSVGSGAWDGQGRESFLAPERVLRVTADGMRREGHVLSRDRFDRAVTAVRRAHGLRG</sequence>
<name>A0A2S9QRC0_9MICO</name>
<protein>
    <recommendedName>
        <fullName evidence="4">Growth inhibitor PemK</fullName>
    </recommendedName>
</protein>
<dbReference type="EMBL" id="MWZD01000013">
    <property type="protein sequence ID" value="PRI12135.1"/>
    <property type="molecule type" value="Genomic_DNA"/>
</dbReference>
<dbReference type="RefSeq" id="WP_105804444.1">
    <property type="nucleotide sequence ID" value="NZ_MWZD01000013.1"/>
</dbReference>
<evidence type="ECO:0000256" key="1">
    <source>
        <dbReference type="SAM" id="MobiDB-lite"/>
    </source>
</evidence>
<feature type="region of interest" description="Disordered" evidence="1">
    <location>
        <begin position="13"/>
        <end position="74"/>
    </location>
</feature>
<dbReference type="AlphaFoldDB" id="A0A2S9QRC0"/>
<evidence type="ECO:0008006" key="4">
    <source>
        <dbReference type="Google" id="ProtNLM"/>
    </source>
</evidence>
<dbReference type="OrthoDB" id="5184628at2"/>
<gene>
    <name evidence="2" type="ORF">B4915_03515</name>
</gene>
<proteinExistence type="predicted"/>
<dbReference type="Proteomes" id="UP000238650">
    <property type="component" value="Unassembled WGS sequence"/>
</dbReference>
<comment type="caution">
    <text evidence="2">The sequence shown here is derived from an EMBL/GenBank/DDBJ whole genome shotgun (WGS) entry which is preliminary data.</text>
</comment>
<accession>A0A2S9QRC0</accession>
<evidence type="ECO:0000313" key="2">
    <source>
        <dbReference type="EMBL" id="PRI12135.1"/>
    </source>
</evidence>
<reference evidence="2 3" key="1">
    <citation type="journal article" date="2017" name="New Microbes New Infect">
        <title>Genome sequence of 'Leucobacter massiliensis' sp. nov. isolated from human pharynx after travel to the 2014 Hajj.</title>
        <authorList>
            <person name="Leangapichart T."/>
            <person name="Gautret P."/>
            <person name="Nguyen T.T."/>
            <person name="Armstrong N."/>
            <person name="Rolain J.M."/>
        </authorList>
    </citation>
    <scope>NUCLEOTIDE SEQUENCE [LARGE SCALE GENOMIC DNA]</scope>
    <source>
        <strain evidence="2 3">122RC15</strain>
    </source>
</reference>